<dbReference type="InterPro" id="IPR001130">
    <property type="entry name" value="TatD-like"/>
</dbReference>
<feature type="binding site" evidence="2">
    <location>
        <position position="12"/>
    </location>
    <ligand>
        <name>a divalent metal cation</name>
        <dbReference type="ChEBI" id="CHEBI:60240"/>
        <label>1</label>
    </ligand>
</feature>
<dbReference type="AlphaFoldDB" id="A0A1G2LPN8"/>
<sequence length="315" mass="34972">MSSPKLFDVHTHAQFAAFDKDREAVIQRALDAGVWLINVGTQRDTSAKAVEIANKYPKGVWATVGLHPIHTEKSYHDSQELGASPASSVISDIPNQSISNSRELENSGLAGFTSKGEDFDYGYYLQLAQDPKVVAIGECGFDFYRLNPQTKGKQKKVFLRHIELAYVVKKPLMIHCRSGRTSLSGAAGSSALEYLLKMLDSRKDILNSPPGIIHFFSGTKHDAKKLMDLGFSFSFGGVVTFTSDYDEVVKYIPSDRILLETDAPYVAPAPYRGKRNEPEFIIETAKRIGEIKGMEFDKISEIVKQNAVKIFRITA</sequence>
<proteinExistence type="predicted"/>
<reference evidence="3 4" key="1">
    <citation type="journal article" date="2016" name="Nat. Commun.">
        <title>Thousands of microbial genomes shed light on interconnected biogeochemical processes in an aquifer system.</title>
        <authorList>
            <person name="Anantharaman K."/>
            <person name="Brown C.T."/>
            <person name="Hug L.A."/>
            <person name="Sharon I."/>
            <person name="Castelle C.J."/>
            <person name="Probst A.J."/>
            <person name="Thomas B.C."/>
            <person name="Singh A."/>
            <person name="Wilkins M.J."/>
            <person name="Karaoz U."/>
            <person name="Brodie E.L."/>
            <person name="Williams K.H."/>
            <person name="Hubbard S.S."/>
            <person name="Banfield J.F."/>
        </authorList>
    </citation>
    <scope>NUCLEOTIDE SEQUENCE [LARGE SCALE GENOMIC DNA]</scope>
</reference>
<evidence type="ECO:0008006" key="5">
    <source>
        <dbReference type="Google" id="ProtNLM"/>
    </source>
</evidence>
<dbReference type="PANTHER" id="PTHR46124:SF2">
    <property type="entry name" value="D-AMINOACYL-TRNA DEACYLASE"/>
    <property type="match status" value="1"/>
</dbReference>
<feature type="binding site" evidence="2">
    <location>
        <position position="138"/>
    </location>
    <ligand>
        <name>a divalent metal cation</name>
        <dbReference type="ChEBI" id="CHEBI:60240"/>
        <label>1</label>
    </ligand>
</feature>
<dbReference type="PANTHER" id="PTHR46124">
    <property type="entry name" value="D-AMINOACYL-TRNA DEACYLASE"/>
    <property type="match status" value="1"/>
</dbReference>
<evidence type="ECO:0000256" key="2">
    <source>
        <dbReference type="PIRSR" id="PIRSR005902-1"/>
    </source>
</evidence>
<feature type="binding site" evidence="2">
    <location>
        <position position="262"/>
    </location>
    <ligand>
        <name>a divalent metal cation</name>
        <dbReference type="ChEBI" id="CHEBI:60240"/>
        <label>1</label>
    </ligand>
</feature>
<dbReference type="Gene3D" id="3.20.20.140">
    <property type="entry name" value="Metal-dependent hydrolases"/>
    <property type="match status" value="1"/>
</dbReference>
<gene>
    <name evidence="3" type="ORF">A3G49_06820</name>
</gene>
<dbReference type="PIRSF" id="PIRSF005902">
    <property type="entry name" value="DNase_TatD"/>
    <property type="match status" value="1"/>
</dbReference>
<keyword evidence="2" id="KW-0479">Metal-binding</keyword>
<evidence type="ECO:0000313" key="4">
    <source>
        <dbReference type="Proteomes" id="UP000177171"/>
    </source>
</evidence>
<organism evidence="3 4">
    <name type="scientific">Candidatus Sungbacteria bacterium RIFCSPLOWO2_12_FULL_41_11</name>
    <dbReference type="NCBI Taxonomy" id="1802286"/>
    <lineage>
        <taxon>Bacteria</taxon>
        <taxon>Candidatus Sungiibacteriota</taxon>
    </lineage>
</organism>
<evidence type="ECO:0000313" key="3">
    <source>
        <dbReference type="EMBL" id="OHA13484.1"/>
    </source>
</evidence>
<dbReference type="Proteomes" id="UP000177171">
    <property type="component" value="Unassembled WGS sequence"/>
</dbReference>
<feature type="binding site" evidence="2">
    <location>
        <position position="10"/>
    </location>
    <ligand>
        <name>a divalent metal cation</name>
        <dbReference type="ChEBI" id="CHEBI:60240"/>
        <label>1</label>
    </ligand>
</feature>
<evidence type="ECO:0000256" key="1">
    <source>
        <dbReference type="ARBA" id="ARBA00022801"/>
    </source>
</evidence>
<comment type="caution">
    <text evidence="3">The sequence shown here is derived from an EMBL/GenBank/DDBJ whole genome shotgun (WGS) entry which is preliminary data.</text>
</comment>
<accession>A0A1G2LPN8</accession>
<dbReference type="PROSITE" id="PS01091">
    <property type="entry name" value="TATD_3"/>
    <property type="match status" value="1"/>
</dbReference>
<dbReference type="EMBL" id="MHQY01000026">
    <property type="protein sequence ID" value="OHA13484.1"/>
    <property type="molecule type" value="Genomic_DNA"/>
</dbReference>
<dbReference type="Pfam" id="PF01026">
    <property type="entry name" value="TatD_DNase"/>
    <property type="match status" value="1"/>
</dbReference>
<feature type="binding site" evidence="2">
    <location>
        <position position="175"/>
    </location>
    <ligand>
        <name>a divalent metal cation</name>
        <dbReference type="ChEBI" id="CHEBI:60240"/>
        <label>2</label>
    </ligand>
</feature>
<dbReference type="CDD" id="cd01310">
    <property type="entry name" value="TatD_DNAse"/>
    <property type="match status" value="1"/>
</dbReference>
<dbReference type="GO" id="GO:0046872">
    <property type="term" value="F:metal ion binding"/>
    <property type="evidence" value="ECO:0007669"/>
    <property type="project" value="UniProtKB-KW"/>
</dbReference>
<dbReference type="GO" id="GO:0016788">
    <property type="term" value="F:hydrolase activity, acting on ester bonds"/>
    <property type="evidence" value="ECO:0007669"/>
    <property type="project" value="InterPro"/>
</dbReference>
<keyword evidence="1" id="KW-0378">Hydrolase</keyword>
<dbReference type="SUPFAM" id="SSF51556">
    <property type="entry name" value="Metallo-dependent hydrolases"/>
    <property type="match status" value="1"/>
</dbReference>
<feature type="binding site" evidence="2">
    <location>
        <position position="214"/>
    </location>
    <ligand>
        <name>a divalent metal cation</name>
        <dbReference type="ChEBI" id="CHEBI:60240"/>
        <label>2</label>
    </ligand>
</feature>
<protein>
    <recommendedName>
        <fullName evidence="5">Hydrolase TatD</fullName>
    </recommendedName>
</protein>
<dbReference type="InterPro" id="IPR032466">
    <property type="entry name" value="Metal_Hydrolase"/>
</dbReference>
<name>A0A1G2LPN8_9BACT</name>
<dbReference type="InterPro" id="IPR018228">
    <property type="entry name" value="DNase_TatD-rel_CS"/>
</dbReference>